<reference evidence="6 10" key="5">
    <citation type="submission" date="2019-11" db="EMBL/GenBank/DDBJ databases">
        <title>Genomes of ocular Pseudomonas aeruginosa isolates.</title>
        <authorList>
            <person name="Khan M."/>
            <person name="Rice S.A."/>
            <person name="Willcox M.D.P."/>
            <person name="Stapleton F."/>
        </authorList>
    </citation>
    <scope>NUCLEOTIDE SEQUENCE [LARGE SCALE GENOMIC DNA]</scope>
    <source>
        <strain evidence="6 10">PA221</strain>
    </source>
</reference>
<dbReference type="SMART" id="SM00342">
    <property type="entry name" value="HTH_ARAC"/>
    <property type="match status" value="1"/>
</dbReference>
<dbReference type="PROSITE" id="PS01124">
    <property type="entry name" value="HTH_ARAC_FAMILY_2"/>
    <property type="match status" value="1"/>
</dbReference>
<dbReference type="Proteomes" id="UP000433532">
    <property type="component" value="Unassembled WGS sequence"/>
</dbReference>
<dbReference type="GO" id="GO:0003700">
    <property type="term" value="F:DNA-binding transcription factor activity"/>
    <property type="evidence" value="ECO:0007669"/>
    <property type="project" value="InterPro"/>
</dbReference>
<dbReference type="SUPFAM" id="SSF46689">
    <property type="entry name" value="Homeodomain-like"/>
    <property type="match status" value="1"/>
</dbReference>
<reference evidence="5" key="1">
    <citation type="submission" date="2015-06" db="EMBL/GenBank/DDBJ databases">
        <authorList>
            <person name="Radhakrishnan R."/>
            <person name="Underwood A."/>
            <person name="Al-Shahib A."/>
        </authorList>
    </citation>
    <scope>NUCLEOTIDE SEQUENCE</scope>
    <source>
        <strain evidence="5">P19_London_7_VIM_2_05_10</strain>
    </source>
</reference>
<dbReference type="PANTHER" id="PTHR47894:SF1">
    <property type="entry name" value="HTH-TYPE TRANSCRIPTIONAL REGULATOR VQSM"/>
    <property type="match status" value="1"/>
</dbReference>
<dbReference type="InterPro" id="IPR032687">
    <property type="entry name" value="AraC-type_N"/>
</dbReference>
<comment type="caution">
    <text evidence="6">The sequence shown here is derived from an EMBL/GenBank/DDBJ whole genome shotgun (WGS) entry which is preliminary data.</text>
</comment>
<sequence length="339" mass="38168">MIDSTFSRATWLNSLHMSTLTLSLLEKEGFAREQLLEGSGITPADLLDLRRLISPWQEQQVFANACRLSDEPALGLRLGLRTRISAYGLLGYALLSAPTLGEALRIGLSYPVLLGTYFHLSLEVADGRAWLVATGYGEDEALRPFNTELCLGSLKVTCADLLGQPLPLLEAAFDYAGDEAMARAYAEGFACELHFERERSAIGFAAEWLERPLPLADPVTHREMLEQCRRQNIDLAARRAWLDKVRAILAERLQDPPGLEELARRLNCSSRSLRRHLQQQRTSYQQLLDELRFARAKELLQSGDMPIYRIAEELGFSETASLRHAFQRWSGQPPSHFRA</sequence>
<reference evidence="7 9" key="4">
    <citation type="submission" date="2019-01" db="EMBL/GenBank/DDBJ databases">
        <title>The Pseudomonas aeruginosa pan-genome provides new insights on its population structure, horizontal gene transfer and pathogenicity.</title>
        <authorList>
            <person name="Freschi L."/>
            <person name="Vincent A.T."/>
            <person name="Jeukens J."/>
            <person name="Emond-Rheault J.-G."/>
            <person name="Kukavica-Ibrulj I."/>
            <person name="Dupont M.-J."/>
            <person name="Charette S.J."/>
            <person name="Boyle B."/>
            <person name="Levesque R.C."/>
        </authorList>
    </citation>
    <scope>NUCLEOTIDE SEQUENCE [LARGE SCALE GENOMIC DNA]</scope>
    <source>
        <strain evidence="7 9">PA-W36</strain>
    </source>
</reference>
<proteinExistence type="predicted"/>
<evidence type="ECO:0000256" key="2">
    <source>
        <dbReference type="ARBA" id="ARBA00023125"/>
    </source>
</evidence>
<dbReference type="Proteomes" id="UP000284767">
    <property type="component" value="Unassembled WGS sequence"/>
</dbReference>
<dbReference type="GO" id="GO:0005829">
    <property type="term" value="C:cytosol"/>
    <property type="evidence" value="ECO:0007669"/>
    <property type="project" value="TreeGrafter"/>
</dbReference>
<keyword evidence="3" id="KW-0804">Transcription</keyword>
<evidence type="ECO:0000259" key="4">
    <source>
        <dbReference type="PROSITE" id="PS01124"/>
    </source>
</evidence>
<dbReference type="AlphaFoldDB" id="A0A0C6EG26"/>
<dbReference type="PANTHER" id="PTHR47894">
    <property type="entry name" value="HTH-TYPE TRANSCRIPTIONAL REGULATOR GADX"/>
    <property type="match status" value="1"/>
</dbReference>
<dbReference type="OMA" id="VSHFRQS"/>
<evidence type="ECO:0000313" key="5">
    <source>
        <dbReference type="EMBL" id="CRP40682.1"/>
    </source>
</evidence>
<evidence type="ECO:0000313" key="7">
    <source>
        <dbReference type="EMBL" id="RPM23040.1"/>
    </source>
</evidence>
<organism evidence="6 10">
    <name type="scientific">Pseudomonas aeruginosa</name>
    <dbReference type="NCBI Taxonomy" id="287"/>
    <lineage>
        <taxon>Bacteria</taxon>
        <taxon>Pseudomonadati</taxon>
        <taxon>Pseudomonadota</taxon>
        <taxon>Gammaproteobacteria</taxon>
        <taxon>Pseudomonadales</taxon>
        <taxon>Pseudomonadaceae</taxon>
        <taxon>Pseudomonas</taxon>
    </lineage>
</organism>
<reference evidence="8" key="2">
    <citation type="submission" date="2015-06" db="EMBL/GenBank/DDBJ databases">
        <authorList>
            <person name="Radhakrishnan Rajesh"/>
            <person name="Underwood Anthony"/>
            <person name="Al-Shahib Ali"/>
        </authorList>
    </citation>
    <scope>NUCLEOTIDE SEQUENCE [LARGE SCALE GENOMIC DNA]</scope>
    <source>
        <strain evidence="8">P19_London_7_VIM_2_05_10</strain>
    </source>
</reference>
<feature type="domain" description="HTH araC/xylS-type" evidence="4">
    <location>
        <begin position="243"/>
        <end position="339"/>
    </location>
</feature>
<evidence type="ECO:0000256" key="3">
    <source>
        <dbReference type="ARBA" id="ARBA00023163"/>
    </source>
</evidence>
<reference evidence="7 9" key="3">
    <citation type="submission" date="2017-08" db="EMBL/GenBank/DDBJ databases">
        <authorList>
            <person name="Feschi L."/>
            <person name="Jeukens J."/>
            <person name="Emond-Rheault J.-G."/>
            <person name="Kukavica-Ibrulj I."/>
            <person name="Boyle B."/>
            <person name="Levesque R.C."/>
        </authorList>
    </citation>
    <scope>NUCLEOTIDE SEQUENCE [LARGE SCALE GENOMIC DNA]</scope>
    <source>
        <strain evidence="7 9">PA-W36</strain>
    </source>
</reference>
<keyword evidence="2" id="KW-0238">DNA-binding</keyword>
<evidence type="ECO:0000313" key="9">
    <source>
        <dbReference type="Proteomes" id="UP000284767"/>
    </source>
</evidence>
<dbReference type="EMBL" id="WOAD01000013">
    <property type="protein sequence ID" value="MUI36629.1"/>
    <property type="molecule type" value="Genomic_DNA"/>
</dbReference>
<evidence type="ECO:0000313" key="10">
    <source>
        <dbReference type="Proteomes" id="UP000433532"/>
    </source>
</evidence>
<gene>
    <name evidence="5" type="primary">ureR_5</name>
    <name evidence="6" type="ORF">GNQ48_16605</name>
    <name evidence="7" type="ORF">IPC1295_00605</name>
    <name evidence="5" type="ORF">PAERUG_P19_London_7_VIM_2_05_10_04361</name>
</gene>
<dbReference type="SMR" id="A0A0C6EG26"/>
<dbReference type="GO" id="GO:0000976">
    <property type="term" value="F:transcription cis-regulatory region binding"/>
    <property type="evidence" value="ECO:0007669"/>
    <property type="project" value="TreeGrafter"/>
</dbReference>
<dbReference type="EMBL" id="CVVU01000220">
    <property type="protein sequence ID" value="CRP40682.1"/>
    <property type="molecule type" value="Genomic_DNA"/>
</dbReference>
<dbReference type="Proteomes" id="UP000045039">
    <property type="component" value="Unassembled WGS sequence"/>
</dbReference>
<keyword evidence="1" id="KW-0805">Transcription regulation</keyword>
<dbReference type="RefSeq" id="WP_003101519.1">
    <property type="nucleotide sequence ID" value="NZ_AP014651.1"/>
</dbReference>
<dbReference type="Pfam" id="PF12625">
    <property type="entry name" value="Arabinose_bd"/>
    <property type="match status" value="1"/>
</dbReference>
<accession>A0A0C6EG26</accession>
<evidence type="ECO:0000313" key="8">
    <source>
        <dbReference type="Proteomes" id="UP000045039"/>
    </source>
</evidence>
<dbReference type="InterPro" id="IPR018060">
    <property type="entry name" value="HTH_AraC"/>
</dbReference>
<dbReference type="EMBL" id="NSNE01000001">
    <property type="protein sequence ID" value="RPM23040.1"/>
    <property type="molecule type" value="Genomic_DNA"/>
</dbReference>
<evidence type="ECO:0000256" key="1">
    <source>
        <dbReference type="ARBA" id="ARBA00023015"/>
    </source>
</evidence>
<name>A0A0C6EG26_PSEAI</name>
<dbReference type="Pfam" id="PF12833">
    <property type="entry name" value="HTH_18"/>
    <property type="match status" value="1"/>
</dbReference>
<evidence type="ECO:0000313" key="6">
    <source>
        <dbReference type="EMBL" id="MUI36629.1"/>
    </source>
</evidence>
<dbReference type="Gene3D" id="1.10.10.60">
    <property type="entry name" value="Homeodomain-like"/>
    <property type="match status" value="1"/>
</dbReference>
<accession>A0A1S1C3E0</accession>
<protein>
    <submittedName>
        <fullName evidence="7">AraC family transcriptional regulator</fullName>
    </submittedName>
    <submittedName>
        <fullName evidence="6">Helix-turn-helix domain-containing protein</fullName>
    </submittedName>
    <submittedName>
        <fullName evidence="5">Urease operon transcriptional activator</fullName>
    </submittedName>
</protein>
<dbReference type="InterPro" id="IPR009057">
    <property type="entry name" value="Homeodomain-like_sf"/>
</dbReference>